<evidence type="ECO:0000313" key="2">
    <source>
        <dbReference type="Proteomes" id="UP001152795"/>
    </source>
</evidence>
<comment type="caution">
    <text evidence="1">The sequence shown here is derived from an EMBL/GenBank/DDBJ whole genome shotgun (WGS) entry which is preliminary data.</text>
</comment>
<reference evidence="1" key="1">
    <citation type="submission" date="2020-04" db="EMBL/GenBank/DDBJ databases">
        <authorList>
            <person name="Alioto T."/>
            <person name="Alioto T."/>
            <person name="Gomez Garrido J."/>
        </authorList>
    </citation>
    <scope>NUCLEOTIDE SEQUENCE</scope>
    <source>
        <strain evidence="1">A484AB</strain>
    </source>
</reference>
<accession>A0A6S7IEU8</accession>
<gene>
    <name evidence="1" type="ORF">PACLA_8A066946</name>
</gene>
<organism evidence="1 2">
    <name type="scientific">Paramuricea clavata</name>
    <name type="common">Red gorgonian</name>
    <name type="synonym">Violescent sea-whip</name>
    <dbReference type="NCBI Taxonomy" id="317549"/>
    <lineage>
        <taxon>Eukaryota</taxon>
        <taxon>Metazoa</taxon>
        <taxon>Cnidaria</taxon>
        <taxon>Anthozoa</taxon>
        <taxon>Octocorallia</taxon>
        <taxon>Malacalcyonacea</taxon>
        <taxon>Plexauridae</taxon>
        <taxon>Paramuricea</taxon>
    </lineage>
</organism>
<protein>
    <submittedName>
        <fullName evidence="1">Uncharacterized protein</fullName>
    </submittedName>
</protein>
<keyword evidence="2" id="KW-1185">Reference proteome</keyword>
<dbReference type="AlphaFoldDB" id="A0A6S7IEU8"/>
<feature type="non-terminal residue" evidence="1">
    <location>
        <position position="335"/>
    </location>
</feature>
<name>A0A6S7IEU8_PARCT</name>
<evidence type="ECO:0000313" key="1">
    <source>
        <dbReference type="EMBL" id="CAB4004472.1"/>
    </source>
</evidence>
<dbReference type="OrthoDB" id="6008177at2759"/>
<dbReference type="Proteomes" id="UP001152795">
    <property type="component" value="Unassembled WGS sequence"/>
</dbReference>
<proteinExistence type="predicted"/>
<dbReference type="EMBL" id="CACRXK020004918">
    <property type="protein sequence ID" value="CAB4004472.1"/>
    <property type="molecule type" value="Genomic_DNA"/>
</dbReference>
<sequence length="335" mass="39400">MAERNIERRDKLPETPPKSTRDVEFGNSFDDHVYEEPNPFQARVANQAEIAEKIDRFKNRTKEFIDEFECTKGEARSNEETFIIIHLLKKCDPNSSMLHGNLEQLAMLACCSSPYVVKRALDALLNEIFLSISESSTTRYRNILRAEEVLRASFLEFMGVDHIKAKCQRMTSYAWLITLVLLKCSKEEFVEIAPKLRELDKFLDTLQKDRENVERNTFRYGIYLARESIRRIVQSTGKKDLRESLNRLIKKCENFLNAKLEKDQVMNLGKALSEGVSWLDLHVSLVFLQDLPKFFQFQDNPKPIILIQMLIADYRERCSTKFGFRRNRNYEWQFE</sequence>